<dbReference type="InterPro" id="IPR036770">
    <property type="entry name" value="Ankyrin_rpt-contain_sf"/>
</dbReference>
<dbReference type="AlphaFoldDB" id="A0AAW2HKM9"/>
<evidence type="ECO:0000259" key="17">
    <source>
        <dbReference type="PROSITE" id="PS50135"/>
    </source>
</evidence>
<dbReference type="InterPro" id="IPR000433">
    <property type="entry name" value="Znf_ZZ"/>
</dbReference>
<dbReference type="FunFam" id="2.30.30.40:FF:000078">
    <property type="entry name" value="Putative e3 ubiquitin-protein ligase mib2"/>
    <property type="match status" value="1"/>
</dbReference>
<dbReference type="FunFam" id="3.30.60.90:FF:000004">
    <property type="entry name" value="Putative E3 ubiquitin-protein ligase MIB2"/>
    <property type="match status" value="1"/>
</dbReference>
<dbReference type="PRINTS" id="PR01415">
    <property type="entry name" value="ANKYRIN"/>
</dbReference>
<protein>
    <recommendedName>
        <fullName evidence="4">RING-type E3 ubiquitin transferase</fullName>
        <ecNumber evidence="4">2.3.2.27</ecNumber>
    </recommendedName>
</protein>
<dbReference type="Gene3D" id="2.30.30.40">
    <property type="entry name" value="SH3 Domains"/>
    <property type="match status" value="2"/>
</dbReference>
<feature type="repeat" description="ANK" evidence="14">
    <location>
        <begin position="497"/>
        <end position="529"/>
    </location>
</feature>
<dbReference type="PROSITE" id="PS50089">
    <property type="entry name" value="ZF_RING_2"/>
    <property type="match status" value="2"/>
</dbReference>
<feature type="domain" description="MIB/HERC2" evidence="18">
    <location>
        <begin position="1"/>
        <end position="73"/>
    </location>
</feature>
<dbReference type="InterPro" id="IPR043145">
    <property type="entry name" value="Znf_ZZ_sf"/>
</dbReference>
<evidence type="ECO:0000256" key="8">
    <source>
        <dbReference type="ARBA" id="ARBA00022737"/>
    </source>
</evidence>
<dbReference type="PROSITE" id="PS51416">
    <property type="entry name" value="MIB_HERC2"/>
    <property type="match status" value="2"/>
</dbReference>
<evidence type="ECO:0000313" key="19">
    <source>
        <dbReference type="EMBL" id="KAL0270413.1"/>
    </source>
</evidence>
<keyword evidence="8" id="KW-0677">Repeat</keyword>
<sequence length="939" mass="103604">MLEVGLRVVRGPDWKWGMQDDGEGHCGTVVEIGKAGSSTSPDKTVVVQWDSGSRTNYRVGYQGAYDLLVIDNAPAGVKHPNIICDGCKKRGIDGIRWKCETCFDYDLCTQCYMADKHDKGHSFQRFETANSVGVPVPPRNGAEKIQLKGIFVGAKVIRGPDWDWNDQDGGEGKTGRVLDIRGWDNESGRSVANVAWTSGSTNVYRLGHKGKVDLKYIQDALGGYYYKEHLPVLGVEQENVTKAPSSPSHLTFNVGDKVKVLMDLATLKQMQESHGGWNPRMADCIGKVGTVHRVTEKGDIRVQYEGSNNRWTLNPRSLTKVNVFAVGDIVRLSDDQNKVKECQKGHGEWVDVMKLYLGKLGKVKKIYRDGDLRVCIDTQTWTLNPVCVTLVPGSQTEINNTMHASTNQREEHANPLESLLSTLQLGPQTDTTMDKIVREAAQGHLDVVKDFITKFPDKVDGTSSGKTCLQVACHQGHREMVLYLLNSGASLSVADQDGDTALHYSAFGGQAEMMEILLKLGADINAVNGSRCSALHVAVNKQHIQCVQKLLKYKCNVNIQDSYGDTALHDAIGKDCVDITDMLCTYQGVDFTLKNNRGFNVLHHASLKGNNRATEKLLARTRQLVDVKKDDGFAALHLACLNGHRAVAETLLTQGQADVDLRNNKKQTPLLLAVSQGHFSVVELLVSMSADVNVVDEDGDTALHLALVKRAVIYSEISEMEAPVIYGIYTQISNQVTEHAVALALVCYLVQVGCSLTLKNSKGKSPLDLVAGTPITHLLESFVASQRTVEKPLPDQENGILEIECEESETKKKVPVECSVCSELADQNVTFEPCGHKIACEDCASRIKKCLRCGSPITKRVTLDGRIIQCKSRQPSAERLRYLETKIQEIEQAHCCFICMERKKNVVFLCGHGACENCSETLKICHMCRETITKKINVY</sequence>
<dbReference type="Gene3D" id="3.30.40.10">
    <property type="entry name" value="Zinc/RING finger domain, C3HC4 (zinc finger)"/>
    <property type="match status" value="2"/>
</dbReference>
<comment type="subcellular location">
    <subcellularLocation>
        <location evidence="2">Cytoplasm</location>
    </subcellularLocation>
</comment>
<dbReference type="InterPro" id="IPR013083">
    <property type="entry name" value="Znf_RING/FYVE/PHD"/>
</dbReference>
<dbReference type="SUPFAM" id="SSF159034">
    <property type="entry name" value="Mib/herc2 domain-like"/>
    <property type="match status" value="2"/>
</dbReference>
<comment type="pathway">
    <text evidence="3">Protein modification; protein ubiquitination.</text>
</comment>
<feature type="domain" description="ZZ-type" evidence="17">
    <location>
        <begin position="79"/>
        <end position="131"/>
    </location>
</feature>
<evidence type="ECO:0000256" key="14">
    <source>
        <dbReference type="PROSITE-ProRule" id="PRU00023"/>
    </source>
</evidence>
<dbReference type="Pfam" id="PF18346">
    <property type="entry name" value="SH3_15"/>
    <property type="match status" value="2"/>
</dbReference>
<dbReference type="Gene3D" id="1.25.40.20">
    <property type="entry name" value="Ankyrin repeat-containing domain"/>
    <property type="match status" value="3"/>
</dbReference>
<feature type="repeat" description="ANK" evidence="14">
    <location>
        <begin position="464"/>
        <end position="496"/>
    </location>
</feature>
<dbReference type="CDD" id="cd16726">
    <property type="entry name" value="RING-HC_MIB2_rpt1"/>
    <property type="match status" value="1"/>
</dbReference>
<evidence type="ECO:0000259" key="18">
    <source>
        <dbReference type="PROSITE" id="PS51416"/>
    </source>
</evidence>
<keyword evidence="9 15" id="KW-0863">Zinc-finger</keyword>
<evidence type="ECO:0000256" key="7">
    <source>
        <dbReference type="ARBA" id="ARBA00022723"/>
    </source>
</evidence>
<reference evidence="19" key="1">
    <citation type="journal article" date="2024" name="Gigascience">
        <title>Chromosome-level genome of the poultry shaft louse Menopon gallinae provides insight into the host-switching and adaptive evolution of parasitic lice.</title>
        <authorList>
            <person name="Xu Y."/>
            <person name="Ma L."/>
            <person name="Liu S."/>
            <person name="Liang Y."/>
            <person name="Liu Q."/>
            <person name="He Z."/>
            <person name="Tian L."/>
            <person name="Duan Y."/>
            <person name="Cai W."/>
            <person name="Li H."/>
            <person name="Song F."/>
        </authorList>
    </citation>
    <scope>NUCLEOTIDE SEQUENCE</scope>
    <source>
        <strain evidence="19">Cailab_2023a</strain>
    </source>
</reference>
<dbReference type="GO" id="GO:0005737">
    <property type="term" value="C:cytoplasm"/>
    <property type="evidence" value="ECO:0007669"/>
    <property type="project" value="UniProtKB-SubCell"/>
</dbReference>
<dbReference type="PANTHER" id="PTHR24202:SF4">
    <property type="entry name" value="E3 UBIQUITIN-PROTEIN LIGASE MIB2-RELATED"/>
    <property type="match status" value="1"/>
</dbReference>
<dbReference type="SUPFAM" id="SSF48403">
    <property type="entry name" value="Ankyrin repeat"/>
    <property type="match status" value="1"/>
</dbReference>
<keyword evidence="5" id="KW-0963">Cytoplasm</keyword>
<dbReference type="SMART" id="SM00291">
    <property type="entry name" value="ZnF_ZZ"/>
    <property type="match status" value="1"/>
</dbReference>
<proteinExistence type="predicted"/>
<evidence type="ECO:0000256" key="15">
    <source>
        <dbReference type="PROSITE-ProRule" id="PRU00228"/>
    </source>
</evidence>
<feature type="domain" description="MIB/HERC2" evidence="18">
    <location>
        <begin position="142"/>
        <end position="220"/>
    </location>
</feature>
<evidence type="ECO:0000256" key="2">
    <source>
        <dbReference type="ARBA" id="ARBA00004496"/>
    </source>
</evidence>
<evidence type="ECO:0000256" key="6">
    <source>
        <dbReference type="ARBA" id="ARBA00022679"/>
    </source>
</evidence>
<keyword evidence="13 14" id="KW-0040">ANK repeat</keyword>
<evidence type="ECO:0000256" key="5">
    <source>
        <dbReference type="ARBA" id="ARBA00022490"/>
    </source>
</evidence>
<name>A0AAW2HKM9_9NEOP</name>
<feature type="domain" description="RING-type" evidence="16">
    <location>
        <begin position="818"/>
        <end position="853"/>
    </location>
</feature>
<dbReference type="GO" id="GO:0007219">
    <property type="term" value="P:Notch signaling pathway"/>
    <property type="evidence" value="ECO:0007669"/>
    <property type="project" value="UniProtKB-KW"/>
</dbReference>
<dbReference type="GO" id="GO:0061630">
    <property type="term" value="F:ubiquitin protein ligase activity"/>
    <property type="evidence" value="ECO:0007669"/>
    <property type="project" value="UniProtKB-EC"/>
</dbReference>
<feature type="repeat" description="ANK" evidence="14">
    <location>
        <begin position="665"/>
        <end position="697"/>
    </location>
</feature>
<dbReference type="InterPro" id="IPR002110">
    <property type="entry name" value="Ankyrin_rpt"/>
</dbReference>
<dbReference type="Pfam" id="PF00569">
    <property type="entry name" value="ZZ"/>
    <property type="match status" value="1"/>
</dbReference>
<keyword evidence="10" id="KW-0833">Ubl conjugation pathway</keyword>
<keyword evidence="12" id="KW-0914">Notch signaling pathway</keyword>
<dbReference type="Pfam" id="PF00023">
    <property type="entry name" value="Ank"/>
    <property type="match status" value="1"/>
</dbReference>
<dbReference type="PROSITE" id="PS01357">
    <property type="entry name" value="ZF_ZZ_1"/>
    <property type="match status" value="1"/>
</dbReference>
<evidence type="ECO:0000256" key="3">
    <source>
        <dbReference type="ARBA" id="ARBA00004906"/>
    </source>
</evidence>
<dbReference type="InterPro" id="IPR001841">
    <property type="entry name" value="Znf_RING"/>
</dbReference>
<feature type="repeat" description="ANK" evidence="14">
    <location>
        <begin position="631"/>
        <end position="664"/>
    </location>
</feature>
<keyword evidence="6" id="KW-0808">Transferase</keyword>
<dbReference type="PANTHER" id="PTHR24202">
    <property type="entry name" value="E3 UBIQUITIN-PROTEIN LIGASE MIB2"/>
    <property type="match status" value="1"/>
</dbReference>
<keyword evidence="7" id="KW-0479">Metal-binding</keyword>
<dbReference type="PROSITE" id="PS50088">
    <property type="entry name" value="ANK_REPEAT"/>
    <property type="match status" value="5"/>
</dbReference>
<dbReference type="SUPFAM" id="SSF57850">
    <property type="entry name" value="RING/U-box"/>
    <property type="match status" value="1"/>
</dbReference>
<dbReference type="InterPro" id="IPR010606">
    <property type="entry name" value="Mib_Herc2"/>
</dbReference>
<dbReference type="InterPro" id="IPR040847">
    <property type="entry name" value="SH3_15"/>
</dbReference>
<dbReference type="Gene3D" id="3.30.60.90">
    <property type="match status" value="1"/>
</dbReference>
<feature type="domain" description="RING-type" evidence="16">
    <location>
        <begin position="896"/>
        <end position="929"/>
    </location>
</feature>
<dbReference type="PROSITE" id="PS50297">
    <property type="entry name" value="ANK_REP_REGION"/>
    <property type="match status" value="4"/>
</dbReference>
<dbReference type="PROSITE" id="PS50135">
    <property type="entry name" value="ZF_ZZ_2"/>
    <property type="match status" value="1"/>
</dbReference>
<feature type="repeat" description="ANK" evidence="14">
    <location>
        <begin position="530"/>
        <end position="562"/>
    </location>
</feature>
<comment type="caution">
    <text evidence="19">The sequence shown here is derived from an EMBL/GenBank/DDBJ whole genome shotgun (WGS) entry which is preliminary data.</text>
</comment>
<keyword evidence="11" id="KW-0862">Zinc</keyword>
<dbReference type="Pfam" id="PF12796">
    <property type="entry name" value="Ank_2"/>
    <property type="match status" value="2"/>
</dbReference>
<evidence type="ECO:0000256" key="11">
    <source>
        <dbReference type="ARBA" id="ARBA00022833"/>
    </source>
</evidence>
<accession>A0AAW2HKM9</accession>
<dbReference type="GO" id="GO:0016567">
    <property type="term" value="P:protein ubiquitination"/>
    <property type="evidence" value="ECO:0007669"/>
    <property type="project" value="InterPro"/>
</dbReference>
<dbReference type="InterPro" id="IPR037252">
    <property type="entry name" value="Mib_Herc2_sf"/>
</dbReference>
<dbReference type="EMBL" id="JARGDH010000004">
    <property type="protein sequence ID" value="KAL0270413.1"/>
    <property type="molecule type" value="Genomic_DNA"/>
</dbReference>
<gene>
    <name evidence="19" type="ORF">PYX00_007831</name>
</gene>
<evidence type="ECO:0000256" key="9">
    <source>
        <dbReference type="ARBA" id="ARBA00022771"/>
    </source>
</evidence>
<evidence type="ECO:0000256" key="10">
    <source>
        <dbReference type="ARBA" id="ARBA00022786"/>
    </source>
</evidence>
<evidence type="ECO:0000256" key="4">
    <source>
        <dbReference type="ARBA" id="ARBA00012483"/>
    </source>
</evidence>
<dbReference type="FunFam" id="2.30.30.40:FF:000044">
    <property type="entry name" value="E3 ubiquitin-protein ligase MIB2, putative"/>
    <property type="match status" value="1"/>
</dbReference>
<dbReference type="SMART" id="SM00184">
    <property type="entry name" value="RING"/>
    <property type="match status" value="2"/>
</dbReference>
<evidence type="ECO:0000256" key="13">
    <source>
        <dbReference type="ARBA" id="ARBA00023043"/>
    </source>
</evidence>
<dbReference type="Pfam" id="PF13920">
    <property type="entry name" value="zf-C3HC4_3"/>
    <property type="match status" value="2"/>
</dbReference>
<organism evidence="19">
    <name type="scientific">Menopon gallinae</name>
    <name type="common">poultry shaft louse</name>
    <dbReference type="NCBI Taxonomy" id="328185"/>
    <lineage>
        <taxon>Eukaryota</taxon>
        <taxon>Metazoa</taxon>
        <taxon>Ecdysozoa</taxon>
        <taxon>Arthropoda</taxon>
        <taxon>Hexapoda</taxon>
        <taxon>Insecta</taxon>
        <taxon>Pterygota</taxon>
        <taxon>Neoptera</taxon>
        <taxon>Paraneoptera</taxon>
        <taxon>Psocodea</taxon>
        <taxon>Troctomorpha</taxon>
        <taxon>Phthiraptera</taxon>
        <taxon>Amblycera</taxon>
        <taxon>Menoponidae</taxon>
        <taxon>Menopon</taxon>
    </lineage>
</organism>
<evidence type="ECO:0000259" key="16">
    <source>
        <dbReference type="PROSITE" id="PS50089"/>
    </source>
</evidence>
<dbReference type="EC" id="2.3.2.27" evidence="4"/>
<dbReference type="GO" id="GO:0008270">
    <property type="term" value="F:zinc ion binding"/>
    <property type="evidence" value="ECO:0007669"/>
    <property type="project" value="UniProtKB-KW"/>
</dbReference>
<dbReference type="Pfam" id="PF06701">
    <property type="entry name" value="MIB_HERC2"/>
    <property type="match status" value="2"/>
</dbReference>
<dbReference type="SMART" id="SM00248">
    <property type="entry name" value="ANK"/>
    <property type="match status" value="8"/>
</dbReference>
<evidence type="ECO:0000256" key="1">
    <source>
        <dbReference type="ARBA" id="ARBA00000900"/>
    </source>
</evidence>
<dbReference type="CDD" id="cd16520">
    <property type="entry name" value="RING-HC_MIBs-like"/>
    <property type="match status" value="1"/>
</dbReference>
<evidence type="ECO:0000256" key="12">
    <source>
        <dbReference type="ARBA" id="ARBA00022976"/>
    </source>
</evidence>
<comment type="catalytic activity">
    <reaction evidence="1">
        <text>S-ubiquitinyl-[E2 ubiquitin-conjugating enzyme]-L-cysteine + [acceptor protein]-L-lysine = [E2 ubiquitin-conjugating enzyme]-L-cysteine + N(6)-ubiquitinyl-[acceptor protein]-L-lysine.</text>
        <dbReference type="EC" id="2.3.2.27"/>
    </reaction>
</comment>